<feature type="compositionally biased region" description="Basic residues" evidence="7">
    <location>
        <begin position="304"/>
        <end position="319"/>
    </location>
</feature>
<keyword evidence="2" id="KW-0862">Zinc</keyword>
<evidence type="ECO:0000256" key="3">
    <source>
        <dbReference type="ARBA" id="ARBA00023015"/>
    </source>
</evidence>
<dbReference type="Gene3D" id="4.10.240.10">
    <property type="entry name" value="Zn(2)-C6 fungal-type DNA-binding domain"/>
    <property type="match status" value="1"/>
</dbReference>
<evidence type="ECO:0000256" key="7">
    <source>
        <dbReference type="SAM" id="MobiDB-lite"/>
    </source>
</evidence>
<gene>
    <name evidence="8" type="ORF">OGATHE_002822</name>
</gene>
<keyword evidence="5" id="KW-0804">Transcription</keyword>
<evidence type="ECO:0000256" key="1">
    <source>
        <dbReference type="ARBA" id="ARBA00022723"/>
    </source>
</evidence>
<keyword evidence="3" id="KW-0805">Transcription regulation</keyword>
<sequence>MSFFETVMDTESIDRPGTGDVSIDLATHMVKTPLMPLDLNNINVHANDAKGQSVIIPLNDGNAFRPDSRQTNSSGNFQPNFNSAFDPKFLEVYTTNSPKEVISPTRLLCKSSNSTPRLIPAISMLTPSGFSDVFKQSPLKVYSRSDPPQSASRMMFPRSLYDDVELSNAWLGRDTPNGDTTENMLSEGHAFGNMNDSNFYIQSSLPGSREANRVPSDSSYSKEKPKNRFGVEAISSLPSSRPVSESFKIPTFNIPADLKYEEKDFDFGLDYREDKKAKAASFPTVSNTIKETFGALLLGEQPVKKKRGRKPGSTNKKRKEGAAKDDKNKKKKLKVRFPKKRKTTLSDIDPAVHFQFGNDDDFLGQDDFDLVDIDSHKPHASGGPEDMQDRMKRIRNRAPRSKNGCWTCRLRRKRCPEQRPVCSECVRLGLECDGYSSERPAFMRNANAAKGKMEEIKIITLAKKKRGSKQRYEREQRLSAGSPSDPLKPPS</sequence>
<comment type="caution">
    <text evidence="8">The sequence shown here is derived from an EMBL/GenBank/DDBJ whole genome shotgun (WGS) entry which is preliminary data.</text>
</comment>
<dbReference type="InterPro" id="IPR052360">
    <property type="entry name" value="Transcr_Regulatory_Proteins"/>
</dbReference>
<keyword evidence="6" id="KW-0539">Nucleus</keyword>
<dbReference type="RefSeq" id="XP_018212210.1">
    <property type="nucleotide sequence ID" value="XM_018356010.1"/>
</dbReference>
<reference evidence="8" key="2">
    <citation type="submission" date="2021-01" db="EMBL/GenBank/DDBJ databases">
        <authorList>
            <person name="Schikora-Tamarit M.A."/>
        </authorList>
    </citation>
    <scope>NUCLEOTIDE SEQUENCE</scope>
    <source>
        <strain evidence="8">NCAIM Y.01608</strain>
    </source>
</reference>
<organism evidence="8 9">
    <name type="scientific">Ogataea polymorpha</name>
    <dbReference type="NCBI Taxonomy" id="460523"/>
    <lineage>
        <taxon>Eukaryota</taxon>
        <taxon>Fungi</taxon>
        <taxon>Dikarya</taxon>
        <taxon>Ascomycota</taxon>
        <taxon>Saccharomycotina</taxon>
        <taxon>Pichiomycetes</taxon>
        <taxon>Pichiales</taxon>
        <taxon>Pichiaceae</taxon>
        <taxon>Ogataea</taxon>
    </lineage>
</organism>
<dbReference type="PANTHER" id="PTHR36206:SF4">
    <property type="entry name" value="HYPOTHETICAL CONSERVED PROTEIN (EUROFUNG)-RELATED"/>
    <property type="match status" value="1"/>
</dbReference>
<name>A0A1B7SLN3_9ASCO</name>
<accession>A0A1B7SLN3</accession>
<keyword evidence="1" id="KW-0479">Metal-binding</keyword>
<dbReference type="SUPFAM" id="SSF57701">
    <property type="entry name" value="Zn2/Cys6 DNA-binding domain"/>
    <property type="match status" value="1"/>
</dbReference>
<dbReference type="PANTHER" id="PTHR36206">
    <property type="entry name" value="ASPERCRYPTIN BIOSYNTHESIS CLUSTER-SPECIFIC TRANSCRIPTION REGULATOR ATNN-RELATED"/>
    <property type="match status" value="1"/>
</dbReference>
<evidence type="ECO:0000256" key="5">
    <source>
        <dbReference type="ARBA" id="ARBA00023163"/>
    </source>
</evidence>
<reference evidence="8" key="1">
    <citation type="journal article" date="2021" name="Open Biol.">
        <title>Shared evolutionary footprints suggest mitochondrial oxidative damage underlies multiple complex I losses in fungi.</title>
        <authorList>
            <person name="Schikora-Tamarit M.A."/>
            <person name="Marcet-Houben M."/>
            <person name="Nosek J."/>
            <person name="Gabaldon T."/>
        </authorList>
    </citation>
    <scope>NUCLEOTIDE SEQUENCE</scope>
    <source>
        <strain evidence="8">NCAIM Y.01608</strain>
    </source>
</reference>
<feature type="region of interest" description="Disordered" evidence="7">
    <location>
        <begin position="461"/>
        <end position="491"/>
    </location>
</feature>
<evidence type="ECO:0000313" key="8">
    <source>
        <dbReference type="EMBL" id="KAH3670009.1"/>
    </source>
</evidence>
<evidence type="ECO:0000313" key="9">
    <source>
        <dbReference type="Proteomes" id="UP000788993"/>
    </source>
</evidence>
<feature type="region of interest" description="Disordered" evidence="7">
    <location>
        <begin position="202"/>
        <end position="226"/>
    </location>
</feature>
<evidence type="ECO:0000256" key="6">
    <source>
        <dbReference type="ARBA" id="ARBA00023242"/>
    </source>
</evidence>
<dbReference type="Pfam" id="PF00172">
    <property type="entry name" value="Zn_clus"/>
    <property type="match status" value="1"/>
</dbReference>
<evidence type="ECO:0000256" key="2">
    <source>
        <dbReference type="ARBA" id="ARBA00022833"/>
    </source>
</evidence>
<dbReference type="GO" id="GO:0003677">
    <property type="term" value="F:DNA binding"/>
    <property type="evidence" value="ECO:0007669"/>
    <property type="project" value="UniProtKB-KW"/>
</dbReference>
<dbReference type="GO" id="GO:0008270">
    <property type="term" value="F:zinc ion binding"/>
    <property type="evidence" value="ECO:0007669"/>
    <property type="project" value="InterPro"/>
</dbReference>
<feature type="region of interest" description="Disordered" evidence="7">
    <location>
        <begin position="300"/>
        <end position="331"/>
    </location>
</feature>
<protein>
    <submittedName>
        <fullName evidence="8">Uncharacterized protein</fullName>
    </submittedName>
</protein>
<dbReference type="CDD" id="cd00067">
    <property type="entry name" value="GAL4"/>
    <property type="match status" value="1"/>
</dbReference>
<dbReference type="InterPro" id="IPR001138">
    <property type="entry name" value="Zn2Cys6_DnaBD"/>
</dbReference>
<keyword evidence="9" id="KW-1185">Reference proteome</keyword>
<dbReference type="PROSITE" id="PS00463">
    <property type="entry name" value="ZN2_CY6_FUNGAL_1"/>
    <property type="match status" value="1"/>
</dbReference>
<dbReference type="PROSITE" id="PS50048">
    <property type="entry name" value="ZN2_CY6_FUNGAL_2"/>
    <property type="match status" value="1"/>
</dbReference>
<evidence type="ECO:0000256" key="4">
    <source>
        <dbReference type="ARBA" id="ARBA00023125"/>
    </source>
</evidence>
<keyword evidence="4" id="KW-0238">DNA-binding</keyword>
<dbReference type="AlphaFoldDB" id="A0A1B7SLN3"/>
<proteinExistence type="predicted"/>
<dbReference type="GO" id="GO:0000981">
    <property type="term" value="F:DNA-binding transcription factor activity, RNA polymerase II-specific"/>
    <property type="evidence" value="ECO:0007669"/>
    <property type="project" value="InterPro"/>
</dbReference>
<dbReference type="EMBL" id="JAEUBD010000983">
    <property type="protein sequence ID" value="KAH3670009.1"/>
    <property type="molecule type" value="Genomic_DNA"/>
</dbReference>
<dbReference type="InterPro" id="IPR036864">
    <property type="entry name" value="Zn2-C6_fun-type_DNA-bd_sf"/>
</dbReference>
<dbReference type="Proteomes" id="UP000788993">
    <property type="component" value="Unassembled WGS sequence"/>
</dbReference>
<dbReference type="SMART" id="SM00066">
    <property type="entry name" value="GAL4"/>
    <property type="match status" value="1"/>
</dbReference>